<dbReference type="Proteomes" id="UP000515596">
    <property type="component" value="Chromosome"/>
</dbReference>
<accession>A0A7G5CDY0</accession>
<proteinExistence type="predicted"/>
<dbReference type="EMBL" id="CP050530">
    <property type="protein sequence ID" value="QMV47414.1"/>
    <property type="molecule type" value="Genomic_DNA"/>
</dbReference>
<dbReference type="AlphaFoldDB" id="A0A7G5CDY0"/>
<evidence type="ECO:0000256" key="1">
    <source>
        <dbReference type="SAM" id="Phobius"/>
    </source>
</evidence>
<sequence length="135" mass="14352">MVKEWIRGKLGILENEKAIANNAAIDAAQATDIANNTAINVAQSEEIAKLGEAVADQQKIMIACIAVSAVAAVALTCFVAFCIWKGNKLNKEKEKNLSKDTSDAKLNNADYAGIPEKLDNSTAEGLQKFSNDIAA</sequence>
<name>A0A7G5CDY0_WOLPI</name>
<dbReference type="RefSeq" id="WP_182183289.1">
    <property type="nucleotide sequence ID" value="NZ_CP050530.1"/>
</dbReference>
<feature type="transmembrane region" description="Helical" evidence="1">
    <location>
        <begin position="60"/>
        <end position="84"/>
    </location>
</feature>
<protein>
    <submittedName>
        <fullName evidence="2">Uncharacterized protein</fullName>
    </submittedName>
</protein>
<keyword evidence="1" id="KW-1133">Transmembrane helix</keyword>
<organism evidence="2 3">
    <name type="scientific">Wolbachia pipientis</name>
    <dbReference type="NCBI Taxonomy" id="955"/>
    <lineage>
        <taxon>Bacteria</taxon>
        <taxon>Pseudomonadati</taxon>
        <taxon>Pseudomonadota</taxon>
        <taxon>Alphaproteobacteria</taxon>
        <taxon>Rickettsiales</taxon>
        <taxon>Anaplasmataceae</taxon>
        <taxon>Wolbachieae</taxon>
        <taxon>Wolbachia</taxon>
    </lineage>
</organism>
<keyword evidence="1" id="KW-0472">Membrane</keyword>
<evidence type="ECO:0000313" key="3">
    <source>
        <dbReference type="Proteomes" id="UP000515596"/>
    </source>
</evidence>
<reference evidence="2 3" key="1">
    <citation type="journal article" date="2020" name="Mol. Biol. Evol.">
        <title>Life and death of selfish genes: comparative genomics reveals the dynamic evolution of cytoplasmic incompatibility.</title>
        <authorList>
            <person name="Martinez J."/>
            <person name="Klasson L."/>
            <person name="Welch J."/>
            <person name="Jiggins F.M."/>
        </authorList>
    </citation>
    <scope>NUCLEOTIDE SEQUENCE [LARGE SCALE GENOMIC DNA]</scope>
    <source>
        <strain evidence="2">WNik</strain>
    </source>
</reference>
<keyword evidence="1" id="KW-0812">Transmembrane</keyword>
<evidence type="ECO:0000313" key="2">
    <source>
        <dbReference type="EMBL" id="QMV47414.1"/>
    </source>
</evidence>
<gene>
    <name evidence="2" type="ORF">HC356_05485</name>
</gene>